<keyword evidence="7" id="KW-0256">Endoplasmic reticulum</keyword>
<dbReference type="InterPro" id="IPR036396">
    <property type="entry name" value="Cyt_P450_sf"/>
</dbReference>
<accession>A0A131ZX94</accession>
<keyword evidence="12" id="KW-0472">Membrane</keyword>
<comment type="subcellular location">
    <subcellularLocation>
        <location evidence="3">Endoplasmic reticulum membrane</location>
        <topology evidence="3">Peripheral membrane protein</topology>
    </subcellularLocation>
    <subcellularLocation>
        <location evidence="2">Microsome membrane</location>
        <topology evidence="2">Peripheral membrane protein</topology>
    </subcellularLocation>
</comment>
<dbReference type="GO" id="GO:0020037">
    <property type="term" value="F:heme binding"/>
    <property type="evidence" value="ECO:0007669"/>
    <property type="project" value="InterPro"/>
</dbReference>
<comment type="similarity">
    <text evidence="4">Belongs to the cytochrome P450 family.</text>
</comment>
<dbReference type="GO" id="GO:0005789">
    <property type="term" value="C:endoplasmic reticulum membrane"/>
    <property type="evidence" value="ECO:0007669"/>
    <property type="project" value="UniProtKB-SubCell"/>
</dbReference>
<comment type="caution">
    <text evidence="15">The sequence shown here is derived from an EMBL/GenBank/DDBJ whole genome shotgun (WGS) entry which is preliminary data.</text>
</comment>
<keyword evidence="5 14" id="KW-0349">Heme</keyword>
<evidence type="ECO:0000256" key="10">
    <source>
        <dbReference type="ARBA" id="ARBA00023004"/>
    </source>
</evidence>
<reference evidence="15 16" key="1">
    <citation type="journal article" date="2015" name="Parasit. Vectors">
        <title>Draft genome of the scabies mite.</title>
        <authorList>
            <person name="Rider S.D.Jr."/>
            <person name="Morgan M.S."/>
            <person name="Arlian L.G."/>
        </authorList>
    </citation>
    <scope>NUCLEOTIDE SEQUENCE [LARGE SCALE GENOMIC DNA]</scope>
    <source>
        <strain evidence="15">Arlian Lab</strain>
    </source>
</reference>
<evidence type="ECO:0000256" key="14">
    <source>
        <dbReference type="PIRSR" id="PIRSR602401-1"/>
    </source>
</evidence>
<evidence type="ECO:0000256" key="12">
    <source>
        <dbReference type="ARBA" id="ARBA00023136"/>
    </source>
</evidence>
<feature type="binding site" description="axial binding residue" evidence="14">
    <location>
        <position position="964"/>
    </location>
    <ligand>
        <name>heme</name>
        <dbReference type="ChEBI" id="CHEBI:30413"/>
    </ligand>
    <ligandPart>
        <name>Fe</name>
        <dbReference type="ChEBI" id="CHEBI:18248"/>
    </ligandPart>
</feature>
<gene>
    <name evidence="15" type="ORF">QR98_0019100</name>
</gene>
<dbReference type="GO" id="GO:0008395">
    <property type="term" value="F:steroid hydroxylase activity"/>
    <property type="evidence" value="ECO:0007669"/>
    <property type="project" value="TreeGrafter"/>
</dbReference>
<dbReference type="PRINTS" id="PR00463">
    <property type="entry name" value="EP450I"/>
</dbReference>
<evidence type="ECO:0000256" key="6">
    <source>
        <dbReference type="ARBA" id="ARBA00022723"/>
    </source>
</evidence>
<dbReference type="InterPro" id="IPR002401">
    <property type="entry name" value="Cyt_P450_E_grp-I"/>
</dbReference>
<keyword evidence="11" id="KW-0503">Monooxygenase</keyword>
<keyword evidence="8" id="KW-0492">Microsome</keyword>
<organism evidence="15 16">
    <name type="scientific">Sarcoptes scabiei</name>
    <name type="common">Itch mite</name>
    <name type="synonym">Acarus scabiei</name>
    <dbReference type="NCBI Taxonomy" id="52283"/>
    <lineage>
        <taxon>Eukaryota</taxon>
        <taxon>Metazoa</taxon>
        <taxon>Ecdysozoa</taxon>
        <taxon>Arthropoda</taxon>
        <taxon>Chelicerata</taxon>
        <taxon>Arachnida</taxon>
        <taxon>Acari</taxon>
        <taxon>Acariformes</taxon>
        <taxon>Sarcoptiformes</taxon>
        <taxon>Astigmata</taxon>
        <taxon>Psoroptidia</taxon>
        <taxon>Sarcoptoidea</taxon>
        <taxon>Sarcoptidae</taxon>
        <taxon>Sarcoptinae</taxon>
        <taxon>Sarcoptes</taxon>
    </lineage>
</organism>
<keyword evidence="6 14" id="KW-0479">Metal-binding</keyword>
<dbReference type="Proteomes" id="UP000616769">
    <property type="component" value="Unassembled WGS sequence"/>
</dbReference>
<comment type="function">
    <text evidence="13">Cytochromes P450 are a group of heme-thiolate monooxygenases. They oxidize a variety of structurally unrelated compounds, including steroids, fatty acids, and xenobiotics.</text>
</comment>
<evidence type="ECO:0000256" key="5">
    <source>
        <dbReference type="ARBA" id="ARBA00022617"/>
    </source>
</evidence>
<dbReference type="Gene3D" id="1.10.630.10">
    <property type="entry name" value="Cytochrome P450"/>
    <property type="match status" value="2"/>
</dbReference>
<evidence type="ECO:0000256" key="8">
    <source>
        <dbReference type="ARBA" id="ARBA00022848"/>
    </source>
</evidence>
<keyword evidence="10 14" id="KW-0408">Iron</keyword>
<dbReference type="AlphaFoldDB" id="A0A131ZX94"/>
<dbReference type="PANTHER" id="PTHR24302:SF15">
    <property type="entry name" value="FATTY-ACID PEROXYGENASE"/>
    <property type="match status" value="1"/>
</dbReference>
<dbReference type="GO" id="GO:0005506">
    <property type="term" value="F:iron ion binding"/>
    <property type="evidence" value="ECO:0007669"/>
    <property type="project" value="InterPro"/>
</dbReference>
<dbReference type="PANTHER" id="PTHR24302">
    <property type="entry name" value="CYTOCHROME P450 FAMILY 3"/>
    <property type="match status" value="1"/>
</dbReference>
<dbReference type="Pfam" id="PF00067">
    <property type="entry name" value="p450"/>
    <property type="match status" value="2"/>
</dbReference>
<dbReference type="EMBL" id="JXLN01005207">
    <property type="protein sequence ID" value="KPM03478.1"/>
    <property type="molecule type" value="Genomic_DNA"/>
</dbReference>
<dbReference type="VEuPathDB" id="VectorBase:SSCA007182"/>
<evidence type="ECO:0000256" key="9">
    <source>
        <dbReference type="ARBA" id="ARBA00023002"/>
    </source>
</evidence>
<evidence type="ECO:0000256" key="11">
    <source>
        <dbReference type="ARBA" id="ARBA00023033"/>
    </source>
</evidence>
<dbReference type="GO" id="GO:0016705">
    <property type="term" value="F:oxidoreductase activity, acting on paired donors, with incorporation or reduction of molecular oxygen"/>
    <property type="evidence" value="ECO:0007669"/>
    <property type="project" value="InterPro"/>
</dbReference>
<sequence>MIALTFDGSIGNIFLTLLIFLLIVLIPIHKHIFSYWKRRGIKGPSAIPFFGSVFSFSKPQALYLTDNYREYGKIHGMYQGIKPMLCVADPIIIKRILVQDFNVFRNRPGGFNQDKIFEKNLFSSRDNVWKRIRSILSPMFTTSKLKKMESAIYDCIYLFQKSIDKFVDRNQSILIRDSTGNFTMDCAFATDTNAHCETKNPFVRNAIKIFEFNLLRVAAQFITPKFLFDFLYEIKMPYFYSEAITFFKNLGFHLVKQRKECKDKQFDDMLQLMVNAKQGEDLRYEEEDEFDSFQVNLGKEEIEKENELFKDVIGSKYLSEEEIVAQSALFFLAGYETTATTLAYCFYELAMNQDVQKKLFDEIESILDNGKSLNYSNVMTLPYLDAVLSETLRKYPPLVFLNREASEDYPIKEYDVTVEKNNGVVIPVYAIHHDPEYYPDPERYDPERFMPENRHKLVPYTYLPFGGGPRNCIGMRFALAEAKLSIANLVKSFRIVRTEKTSKKLRLTKSLFLLKTEPIHIKMERSYWKRRGIKGPSIVPFLGSFFTFKKPHPHFLVENHQKYGKAYGVFTGTKPWLVIADPIVIKRIMVQDFNVFRNRTSQINQERIFKKNLSSLRDNDWKRVRSILSAMFTASKLKRMQSAIYGCIDSMQNAITKKIEHHQGSILIRSITGHFTMDVIAKCAFATDTNAHSDSRNPFVENARKFFDFDLIRTILAFITPKALFDFLYKIHTPCFYSESVEFFKNLGSHLINQRKNYNERKFDDLLQLMIDAKHGNNVRLEKEDQFDSFHEELEKENEIFKEIIGSKYLDEEEIIAQSMIFFSAGYETTANTMAMCLYELAINQNVQQKLFDEIQSVLDDGKPLDYSNVMTLPYLDSVLSETLRKHPPATLLMRQASEDYYIKEYDITVEKNNDVMIPVYAIHHDPEYYPDPERYDPERFMPENRHKLVPYTYLPFGGGPRNCIGMRFALTEAKLGIANIIKSFRIVRTAKTSDELRLTRSLFLLKTEPIFIGIEKR</sequence>
<dbReference type="CDD" id="cd11055">
    <property type="entry name" value="CYP3A-like"/>
    <property type="match status" value="2"/>
</dbReference>
<name>A0A131ZX94_SARSC</name>
<proteinExistence type="inferred from homology"/>
<dbReference type="PROSITE" id="PS00086">
    <property type="entry name" value="CYTOCHROME_P450"/>
    <property type="match status" value="2"/>
</dbReference>
<dbReference type="PRINTS" id="PR00385">
    <property type="entry name" value="P450"/>
</dbReference>
<evidence type="ECO:0000313" key="16">
    <source>
        <dbReference type="Proteomes" id="UP000616769"/>
    </source>
</evidence>
<comment type="cofactor">
    <cofactor evidence="1 14">
        <name>heme</name>
        <dbReference type="ChEBI" id="CHEBI:30413"/>
    </cofactor>
</comment>
<dbReference type="InterPro" id="IPR001128">
    <property type="entry name" value="Cyt_P450"/>
</dbReference>
<dbReference type="SUPFAM" id="SSF48264">
    <property type="entry name" value="Cytochrome P450"/>
    <property type="match status" value="2"/>
</dbReference>
<evidence type="ECO:0000256" key="1">
    <source>
        <dbReference type="ARBA" id="ARBA00001971"/>
    </source>
</evidence>
<evidence type="ECO:0000313" key="15">
    <source>
        <dbReference type="EMBL" id="KPM03478.1"/>
    </source>
</evidence>
<dbReference type="FunFam" id="1.10.630.10:FF:000042">
    <property type="entry name" value="Cytochrome P450"/>
    <property type="match status" value="2"/>
</dbReference>
<evidence type="ECO:0000256" key="7">
    <source>
        <dbReference type="ARBA" id="ARBA00022824"/>
    </source>
</evidence>
<evidence type="ECO:0000256" key="2">
    <source>
        <dbReference type="ARBA" id="ARBA00004174"/>
    </source>
</evidence>
<keyword evidence="9" id="KW-0560">Oxidoreductase</keyword>
<dbReference type="InterPro" id="IPR050705">
    <property type="entry name" value="Cytochrome_P450_3A"/>
</dbReference>
<dbReference type="OrthoDB" id="6428965at2759"/>
<dbReference type="InterPro" id="IPR017972">
    <property type="entry name" value="Cyt_P450_CS"/>
</dbReference>
<protein>
    <submittedName>
        <fullName evidence="15">Cytochrome P450-like protein 7</fullName>
    </submittedName>
</protein>
<evidence type="ECO:0000256" key="4">
    <source>
        <dbReference type="ARBA" id="ARBA00010617"/>
    </source>
</evidence>
<evidence type="ECO:0000256" key="3">
    <source>
        <dbReference type="ARBA" id="ARBA00004406"/>
    </source>
</evidence>
<evidence type="ECO:0000256" key="13">
    <source>
        <dbReference type="ARBA" id="ARBA00043906"/>
    </source>
</evidence>